<evidence type="ECO:0000313" key="2">
    <source>
        <dbReference type="EMBL" id="OGL87474.1"/>
    </source>
</evidence>
<accession>A0A1F7VBV3</accession>
<gene>
    <name evidence="2" type="ORF">A3I40_01430</name>
</gene>
<feature type="transmembrane region" description="Helical" evidence="1">
    <location>
        <begin position="17"/>
        <end position="36"/>
    </location>
</feature>
<dbReference type="STRING" id="1802407.A3I40_01430"/>
<keyword evidence="1" id="KW-1133">Transmembrane helix</keyword>
<evidence type="ECO:0000313" key="3">
    <source>
        <dbReference type="Proteomes" id="UP000178723"/>
    </source>
</evidence>
<dbReference type="EMBL" id="MGEP01000007">
    <property type="protein sequence ID" value="OGL87474.1"/>
    <property type="molecule type" value="Genomic_DNA"/>
</dbReference>
<sequence length="145" mass="15194">MTNQVQNPNDKNSSPSGFSALLTVLIIGVAALAMAYSSSMLGLGELDLGYTAQKGGEAFSAADGCLEEAMRRLRLNTGYTGGNLPIGANSCTITVNGLGGNQYEVIVLGESSGYYKKIRATVAVTPEPPSNLNVVTINSWEERSD</sequence>
<organism evidence="2 3">
    <name type="scientific">Candidatus Uhrbacteria bacterium RIFCSPLOWO2_02_FULL_48_12</name>
    <dbReference type="NCBI Taxonomy" id="1802407"/>
    <lineage>
        <taxon>Bacteria</taxon>
        <taxon>Candidatus Uhriibacteriota</taxon>
    </lineage>
</organism>
<evidence type="ECO:0000256" key="1">
    <source>
        <dbReference type="SAM" id="Phobius"/>
    </source>
</evidence>
<evidence type="ECO:0008006" key="4">
    <source>
        <dbReference type="Google" id="ProtNLM"/>
    </source>
</evidence>
<keyword evidence="1" id="KW-0812">Transmembrane</keyword>
<protein>
    <recommendedName>
        <fullName evidence="4">Type 4 fimbrial biogenesis protein PilX N-terminal domain-containing protein</fullName>
    </recommendedName>
</protein>
<comment type="caution">
    <text evidence="2">The sequence shown here is derived from an EMBL/GenBank/DDBJ whole genome shotgun (WGS) entry which is preliminary data.</text>
</comment>
<keyword evidence="1" id="KW-0472">Membrane</keyword>
<name>A0A1F7VBV3_9BACT</name>
<dbReference type="AlphaFoldDB" id="A0A1F7VBV3"/>
<dbReference type="Proteomes" id="UP000178723">
    <property type="component" value="Unassembled WGS sequence"/>
</dbReference>
<proteinExistence type="predicted"/>
<reference evidence="2 3" key="1">
    <citation type="journal article" date="2016" name="Nat. Commun.">
        <title>Thousands of microbial genomes shed light on interconnected biogeochemical processes in an aquifer system.</title>
        <authorList>
            <person name="Anantharaman K."/>
            <person name="Brown C.T."/>
            <person name="Hug L.A."/>
            <person name="Sharon I."/>
            <person name="Castelle C.J."/>
            <person name="Probst A.J."/>
            <person name="Thomas B.C."/>
            <person name="Singh A."/>
            <person name="Wilkins M.J."/>
            <person name="Karaoz U."/>
            <person name="Brodie E.L."/>
            <person name="Williams K.H."/>
            <person name="Hubbard S.S."/>
            <person name="Banfield J.F."/>
        </authorList>
    </citation>
    <scope>NUCLEOTIDE SEQUENCE [LARGE SCALE GENOMIC DNA]</scope>
</reference>